<feature type="compositionally biased region" description="Acidic residues" evidence="1">
    <location>
        <begin position="179"/>
        <end position="192"/>
    </location>
</feature>
<evidence type="ECO:0000313" key="2">
    <source>
        <dbReference type="EMBL" id="PCH40919.1"/>
    </source>
</evidence>
<protein>
    <submittedName>
        <fullName evidence="2">Uncharacterized protein</fullName>
    </submittedName>
</protein>
<gene>
    <name evidence="2" type="ORF">WOLCODRAFT_162657</name>
</gene>
<feature type="region of interest" description="Disordered" evidence="1">
    <location>
        <begin position="359"/>
        <end position="398"/>
    </location>
</feature>
<sequence>MSNPMQLDAPSVLHKHTRFPPFPSPPEGVSITPLAEFVPVGICVNDDPPPRHVERDGCGVPTIGLRVNHAYPNAELLKKKEMRTITDVSGNARRPTWFEEWEARESSRLTSTPVNPNVLRIDRLHQASQDFKAGRPWPSFRSGVPYLWDVFCQYIGIIGRIPISPHRKWLYMQQRAAYDDEDGGDNDGEEGEERGQVTIVDPEQAQEITEQQFAKPRPPQLAEEEQQRRVDDLRETKHRRMDAFFDDTETNIKIFFSSYYRDRGLIWSKVKARDGPILVEYFLNFLLRNNVLWEREHEKGLRRALQVVAKARTELPATFAIGRTGKEADEEANIIKAAVGHSDLEILSPEAVAVLAEEVQREHATDDANVDSRETSGRSSSRGTSTGWQTKETNNPWIPLEPNPLMATLGATILPLTQTGIVERSTRRIVAISPPKKIKPRKKAKGEDDTEQVEQEL</sequence>
<dbReference type="OrthoDB" id="435402at2759"/>
<evidence type="ECO:0000256" key="1">
    <source>
        <dbReference type="SAM" id="MobiDB-lite"/>
    </source>
</evidence>
<dbReference type="EMBL" id="KB468113">
    <property type="protein sequence ID" value="PCH40919.1"/>
    <property type="molecule type" value="Genomic_DNA"/>
</dbReference>
<dbReference type="AlphaFoldDB" id="A0A2H3JQ30"/>
<organism evidence="2 3">
    <name type="scientific">Wolfiporia cocos (strain MD-104)</name>
    <name type="common">Brown rot fungus</name>
    <dbReference type="NCBI Taxonomy" id="742152"/>
    <lineage>
        <taxon>Eukaryota</taxon>
        <taxon>Fungi</taxon>
        <taxon>Dikarya</taxon>
        <taxon>Basidiomycota</taxon>
        <taxon>Agaricomycotina</taxon>
        <taxon>Agaricomycetes</taxon>
        <taxon>Polyporales</taxon>
        <taxon>Phaeolaceae</taxon>
        <taxon>Wolfiporia</taxon>
    </lineage>
</organism>
<accession>A0A2H3JQ30</accession>
<name>A0A2H3JQ30_WOLCO</name>
<reference evidence="2 3" key="1">
    <citation type="journal article" date="2012" name="Science">
        <title>The Paleozoic origin of enzymatic lignin decomposition reconstructed from 31 fungal genomes.</title>
        <authorList>
            <person name="Floudas D."/>
            <person name="Binder M."/>
            <person name="Riley R."/>
            <person name="Barry K."/>
            <person name="Blanchette R.A."/>
            <person name="Henrissat B."/>
            <person name="Martinez A.T."/>
            <person name="Otillar R."/>
            <person name="Spatafora J.W."/>
            <person name="Yadav J.S."/>
            <person name="Aerts A."/>
            <person name="Benoit I."/>
            <person name="Boyd A."/>
            <person name="Carlson A."/>
            <person name="Copeland A."/>
            <person name="Coutinho P.M."/>
            <person name="de Vries R.P."/>
            <person name="Ferreira P."/>
            <person name="Findley K."/>
            <person name="Foster B."/>
            <person name="Gaskell J."/>
            <person name="Glotzer D."/>
            <person name="Gorecki P."/>
            <person name="Heitman J."/>
            <person name="Hesse C."/>
            <person name="Hori C."/>
            <person name="Igarashi K."/>
            <person name="Jurgens J.A."/>
            <person name="Kallen N."/>
            <person name="Kersten P."/>
            <person name="Kohler A."/>
            <person name="Kuees U."/>
            <person name="Kumar T.K.A."/>
            <person name="Kuo A."/>
            <person name="LaButti K."/>
            <person name="Larrondo L.F."/>
            <person name="Lindquist E."/>
            <person name="Ling A."/>
            <person name="Lombard V."/>
            <person name="Lucas S."/>
            <person name="Lundell T."/>
            <person name="Martin R."/>
            <person name="McLaughlin D.J."/>
            <person name="Morgenstern I."/>
            <person name="Morin E."/>
            <person name="Murat C."/>
            <person name="Nagy L.G."/>
            <person name="Nolan M."/>
            <person name="Ohm R.A."/>
            <person name="Patyshakuliyeva A."/>
            <person name="Rokas A."/>
            <person name="Ruiz-Duenas F.J."/>
            <person name="Sabat G."/>
            <person name="Salamov A."/>
            <person name="Samejima M."/>
            <person name="Schmutz J."/>
            <person name="Slot J.C."/>
            <person name="St John F."/>
            <person name="Stenlid J."/>
            <person name="Sun H."/>
            <person name="Sun S."/>
            <person name="Syed K."/>
            <person name="Tsang A."/>
            <person name="Wiebenga A."/>
            <person name="Young D."/>
            <person name="Pisabarro A."/>
            <person name="Eastwood D.C."/>
            <person name="Martin F."/>
            <person name="Cullen D."/>
            <person name="Grigoriev I.V."/>
            <person name="Hibbett D.S."/>
        </authorList>
    </citation>
    <scope>NUCLEOTIDE SEQUENCE [LARGE SCALE GENOMIC DNA]</scope>
    <source>
        <strain evidence="2 3">MD-104</strain>
    </source>
</reference>
<feature type="region of interest" description="Disordered" evidence="1">
    <location>
        <begin position="428"/>
        <end position="457"/>
    </location>
</feature>
<keyword evidence="3" id="KW-1185">Reference proteome</keyword>
<proteinExistence type="predicted"/>
<feature type="compositionally biased region" description="Low complexity" evidence="1">
    <location>
        <begin position="377"/>
        <end position="387"/>
    </location>
</feature>
<feature type="region of interest" description="Disordered" evidence="1">
    <location>
        <begin position="209"/>
        <end position="229"/>
    </location>
</feature>
<dbReference type="Proteomes" id="UP000218811">
    <property type="component" value="Unassembled WGS sequence"/>
</dbReference>
<dbReference type="OMA" id="HDWENME"/>
<dbReference type="STRING" id="742152.A0A2H3JQ30"/>
<feature type="compositionally biased region" description="Acidic residues" evidence="1">
    <location>
        <begin position="448"/>
        <end position="457"/>
    </location>
</feature>
<feature type="region of interest" description="Disordered" evidence="1">
    <location>
        <begin position="179"/>
        <end position="198"/>
    </location>
</feature>
<evidence type="ECO:0000313" key="3">
    <source>
        <dbReference type="Proteomes" id="UP000218811"/>
    </source>
</evidence>
<feature type="compositionally biased region" description="Basic and acidic residues" evidence="1">
    <location>
        <begin position="359"/>
        <end position="376"/>
    </location>
</feature>